<dbReference type="EMBL" id="NFMF01000002">
    <property type="protein sequence ID" value="PNH22315.1"/>
    <property type="molecule type" value="Genomic_DNA"/>
</dbReference>
<dbReference type="PATRIC" id="fig|1588748.3.peg.743"/>
<evidence type="ECO:0000259" key="10">
    <source>
        <dbReference type="Pfam" id="PF10502"/>
    </source>
</evidence>
<dbReference type="InterPro" id="IPR019757">
    <property type="entry name" value="Pept_S26A_signal_pept_1_Lys-AS"/>
</dbReference>
<feature type="active site" evidence="7">
    <location>
        <position position="108"/>
    </location>
</feature>
<accession>A0A134CHH7</accession>
<dbReference type="PROSITE" id="PS00760">
    <property type="entry name" value="SPASE_I_2"/>
    <property type="match status" value="1"/>
</dbReference>
<evidence type="ECO:0000313" key="11">
    <source>
        <dbReference type="EMBL" id="KXB91557.1"/>
    </source>
</evidence>
<evidence type="ECO:0000313" key="14">
    <source>
        <dbReference type="Proteomes" id="UP000242958"/>
    </source>
</evidence>
<dbReference type="InterPro" id="IPR019533">
    <property type="entry name" value="Peptidase_S26"/>
</dbReference>
<evidence type="ECO:0000256" key="7">
    <source>
        <dbReference type="PIRSR" id="PIRSR600223-1"/>
    </source>
</evidence>
<dbReference type="EC" id="3.4.21.89" evidence="4 8"/>
<dbReference type="InterPro" id="IPR036286">
    <property type="entry name" value="LexA/Signal_pep-like_sf"/>
</dbReference>
<organism evidence="11 13">
    <name type="scientific">Megasphaera hutchinsoni</name>
    <dbReference type="NCBI Taxonomy" id="1588748"/>
    <lineage>
        <taxon>Bacteria</taxon>
        <taxon>Bacillati</taxon>
        <taxon>Bacillota</taxon>
        <taxon>Negativicutes</taxon>
        <taxon>Veillonellales</taxon>
        <taxon>Veillonellaceae</taxon>
        <taxon>Megasphaera</taxon>
    </lineage>
</organism>
<evidence type="ECO:0000256" key="5">
    <source>
        <dbReference type="ARBA" id="ARBA00022670"/>
    </source>
</evidence>
<sequence>MRTFLHEVYEWLYSIVIALAIALVIHIFFVQPTRVSGESMVPTLHNGEYLLVAKWPHIFKQMPQYGQIVIIDSRVAYQRTWKDDAAEPMHNYFAFFNANLQTHHVWVKRVIGLPGDTLAFREGKVWRNGKPLTETYINEPMEYTSSKEIRIPEGYVFCMGDNRNHSSDSRYIGPVPLDHVLGRVIW</sequence>
<evidence type="ECO:0000313" key="13">
    <source>
        <dbReference type="Proteomes" id="UP000070160"/>
    </source>
</evidence>
<dbReference type="GO" id="GO:0005886">
    <property type="term" value="C:plasma membrane"/>
    <property type="evidence" value="ECO:0007669"/>
    <property type="project" value="UniProtKB-SubCell"/>
</dbReference>
<feature type="domain" description="Peptidase S26" evidence="10">
    <location>
        <begin position="10"/>
        <end position="185"/>
    </location>
</feature>
<keyword evidence="8" id="KW-0812">Transmembrane</keyword>
<dbReference type="STRING" id="1588748.HMPREF3182_00779"/>
<dbReference type="PROSITE" id="PS00761">
    <property type="entry name" value="SPASE_I_3"/>
    <property type="match status" value="1"/>
</dbReference>
<dbReference type="PANTHER" id="PTHR43390">
    <property type="entry name" value="SIGNAL PEPTIDASE I"/>
    <property type="match status" value="1"/>
</dbReference>
<dbReference type="AlphaFoldDB" id="A0A134CHH7"/>
<evidence type="ECO:0000256" key="3">
    <source>
        <dbReference type="ARBA" id="ARBA00009370"/>
    </source>
</evidence>
<reference evidence="12 14" key="3">
    <citation type="submission" date="2017-05" db="EMBL/GenBank/DDBJ databases">
        <authorList>
            <person name="Song R."/>
            <person name="Chenine A.L."/>
            <person name="Ruprecht R.M."/>
        </authorList>
    </citation>
    <scope>NUCLEOTIDE SEQUENCE [LARGE SCALE GENOMIC DNA]</scope>
    <source>
        <strain evidence="12 14">KA00229</strain>
    </source>
</reference>
<dbReference type="Proteomes" id="UP000242958">
    <property type="component" value="Unassembled WGS sequence"/>
</dbReference>
<reference evidence="11" key="2">
    <citation type="submission" date="2016-01" db="EMBL/GenBank/DDBJ databases">
        <authorList>
            <person name="Oliw E.H."/>
        </authorList>
    </citation>
    <scope>NUCLEOTIDE SEQUENCE [LARGE SCALE GENOMIC DNA]</scope>
    <source>
        <strain evidence="11">KA00182</strain>
    </source>
</reference>
<dbReference type="InterPro" id="IPR000223">
    <property type="entry name" value="Pept_S26A_signal_pept_1"/>
</dbReference>
<evidence type="ECO:0000256" key="4">
    <source>
        <dbReference type="ARBA" id="ARBA00013208"/>
    </source>
</evidence>
<comment type="subcellular location">
    <subcellularLocation>
        <location evidence="2">Cell membrane</location>
        <topology evidence="2">Single-pass type II membrane protein</topology>
    </subcellularLocation>
    <subcellularLocation>
        <location evidence="9">Membrane</location>
        <topology evidence="9">Single-pass type II membrane protein</topology>
    </subcellularLocation>
</comment>
<gene>
    <name evidence="12" type="ORF">CAL30_01665</name>
    <name evidence="11" type="ORF">HMPREF3182_00779</name>
</gene>
<dbReference type="InterPro" id="IPR019758">
    <property type="entry name" value="Pept_S26A_signal_pept_1_CS"/>
</dbReference>
<dbReference type="Proteomes" id="UP000070160">
    <property type="component" value="Unassembled WGS sequence"/>
</dbReference>
<evidence type="ECO:0000256" key="1">
    <source>
        <dbReference type="ARBA" id="ARBA00000677"/>
    </source>
</evidence>
<comment type="catalytic activity">
    <reaction evidence="1 8">
        <text>Cleavage of hydrophobic, N-terminal signal or leader sequences from secreted and periplasmic proteins.</text>
        <dbReference type="EC" id="3.4.21.89"/>
    </reaction>
</comment>
<proteinExistence type="inferred from homology"/>
<evidence type="ECO:0000313" key="12">
    <source>
        <dbReference type="EMBL" id="PNH22315.1"/>
    </source>
</evidence>
<accession>A0A2J8BC35</accession>
<dbReference type="PRINTS" id="PR00727">
    <property type="entry name" value="LEADERPTASE"/>
</dbReference>
<dbReference type="NCBIfam" id="TIGR02227">
    <property type="entry name" value="sigpep_I_bact"/>
    <property type="match status" value="1"/>
</dbReference>
<comment type="similarity">
    <text evidence="3 9">Belongs to the peptidase S26 family.</text>
</comment>
<dbReference type="RefSeq" id="WP_007393082.1">
    <property type="nucleotide sequence ID" value="NZ_KQ960941.1"/>
</dbReference>
<comment type="caution">
    <text evidence="11">The sequence shown here is derived from an EMBL/GenBank/DDBJ whole genome shotgun (WGS) entry which is preliminary data.</text>
</comment>
<dbReference type="GO" id="GO:0004252">
    <property type="term" value="F:serine-type endopeptidase activity"/>
    <property type="evidence" value="ECO:0007669"/>
    <property type="project" value="InterPro"/>
</dbReference>
<protein>
    <recommendedName>
        <fullName evidence="4 8">Signal peptidase I</fullName>
        <ecNumber evidence="4 8">3.4.21.89</ecNumber>
    </recommendedName>
</protein>
<keyword evidence="13" id="KW-1185">Reference proteome</keyword>
<name>A0A134CHH7_9FIRM</name>
<keyword evidence="8" id="KW-0472">Membrane</keyword>
<feature type="active site" evidence="7">
    <location>
        <position position="39"/>
    </location>
</feature>
<reference evidence="13" key="1">
    <citation type="submission" date="2016-01" db="EMBL/GenBank/DDBJ databases">
        <authorList>
            <person name="Mitreva M."/>
            <person name="Pepin K.H."/>
            <person name="Mihindukulasuriya K.A."/>
            <person name="Fulton R."/>
            <person name="Fronick C."/>
            <person name="O'Laughlin M."/>
            <person name="Miner T."/>
            <person name="Herter B."/>
            <person name="Rosa B.A."/>
            <person name="Cordes M."/>
            <person name="Tomlinson C."/>
            <person name="Wollam A."/>
            <person name="Palsikar V.B."/>
            <person name="Mardis E.R."/>
            <person name="Wilson R.K."/>
        </authorList>
    </citation>
    <scope>NUCLEOTIDE SEQUENCE [LARGE SCALE GENOMIC DNA]</scope>
    <source>
        <strain evidence="13">KA00182</strain>
    </source>
</reference>
<evidence type="ECO:0000256" key="8">
    <source>
        <dbReference type="RuleBase" id="RU003993"/>
    </source>
</evidence>
<evidence type="ECO:0000256" key="9">
    <source>
        <dbReference type="RuleBase" id="RU362042"/>
    </source>
</evidence>
<feature type="transmembrane region" description="Helical" evidence="8">
    <location>
        <begin position="12"/>
        <end position="30"/>
    </location>
</feature>
<dbReference type="PROSITE" id="PS00501">
    <property type="entry name" value="SPASE_I_1"/>
    <property type="match status" value="1"/>
</dbReference>
<evidence type="ECO:0000256" key="2">
    <source>
        <dbReference type="ARBA" id="ARBA00004401"/>
    </source>
</evidence>
<dbReference type="Gene3D" id="2.10.109.10">
    <property type="entry name" value="Umud Fragment, subunit A"/>
    <property type="match status" value="1"/>
</dbReference>
<dbReference type="CDD" id="cd06530">
    <property type="entry name" value="S26_SPase_I"/>
    <property type="match status" value="1"/>
</dbReference>
<dbReference type="PANTHER" id="PTHR43390:SF1">
    <property type="entry name" value="CHLOROPLAST PROCESSING PEPTIDASE"/>
    <property type="match status" value="1"/>
</dbReference>
<dbReference type="EMBL" id="LSDT01000029">
    <property type="protein sequence ID" value="KXB91557.1"/>
    <property type="molecule type" value="Genomic_DNA"/>
</dbReference>
<keyword evidence="6 8" id="KW-0378">Hydrolase</keyword>
<dbReference type="GO" id="GO:0006465">
    <property type="term" value="P:signal peptide processing"/>
    <property type="evidence" value="ECO:0007669"/>
    <property type="project" value="InterPro"/>
</dbReference>
<keyword evidence="5 8" id="KW-0645">Protease</keyword>
<keyword evidence="8" id="KW-1133">Transmembrane helix</keyword>
<evidence type="ECO:0000256" key="6">
    <source>
        <dbReference type="ARBA" id="ARBA00022801"/>
    </source>
</evidence>
<dbReference type="GO" id="GO:0009003">
    <property type="term" value="F:signal peptidase activity"/>
    <property type="evidence" value="ECO:0007669"/>
    <property type="project" value="UniProtKB-EC"/>
</dbReference>
<dbReference type="Pfam" id="PF10502">
    <property type="entry name" value="Peptidase_S26"/>
    <property type="match status" value="1"/>
</dbReference>
<dbReference type="InterPro" id="IPR019756">
    <property type="entry name" value="Pept_S26A_signal_pept_1_Ser-AS"/>
</dbReference>
<dbReference type="SUPFAM" id="SSF51306">
    <property type="entry name" value="LexA/Signal peptidase"/>
    <property type="match status" value="1"/>
</dbReference>